<feature type="transmembrane region" description="Helical" evidence="2">
    <location>
        <begin position="207"/>
        <end position="226"/>
    </location>
</feature>
<keyword evidence="2" id="KW-0812">Transmembrane</keyword>
<keyword evidence="2" id="KW-0472">Membrane</keyword>
<evidence type="ECO:0000256" key="1">
    <source>
        <dbReference type="SAM" id="MobiDB-lite"/>
    </source>
</evidence>
<dbReference type="PANTHER" id="PTHR23028">
    <property type="entry name" value="ACETYLTRANSFERASE"/>
    <property type="match status" value="1"/>
</dbReference>
<accession>A0ABW1QW14</accession>
<feature type="transmembrane region" description="Helical" evidence="2">
    <location>
        <begin position="349"/>
        <end position="370"/>
    </location>
</feature>
<dbReference type="InterPro" id="IPR002656">
    <property type="entry name" value="Acyl_transf_3_dom"/>
</dbReference>
<feature type="transmembrane region" description="Helical" evidence="2">
    <location>
        <begin position="96"/>
        <end position="113"/>
    </location>
</feature>
<dbReference type="Pfam" id="PF01757">
    <property type="entry name" value="Acyl_transf_3"/>
    <property type="match status" value="1"/>
</dbReference>
<sequence length="409" mass="44398">MTASEAHQKDVVRPASEAGFVASLTGLRGFAAIAVVLVHISFWTDYKWVGIHGFGPIALFVLAGYLLFRPYGAWILGAAAQPSTRAYAVRRLMRTFPAYLVAMLVWIVIYPPAVPVDARAWFHTLTMTGVFEVLSIPKGMEQVWSLGTELSWYVALPVLAVALHSCLRGKSPAVRLWVTGAVLLATVPATTAFIAWCYEVGKTQEKLWLPGYLMCFTMGAFVALLVEARAAGLARLEGVERLASSRIVLPVLCLAALAVVMSPLSGPLDLSPRTATEDIVRILSCTALAALLVLGAVFTRDGRGVSAPLRWRWLEATGRWSYGIYLWHLPVIIMLESEADLPDGVAGLLVRFAVVIPIAWALGATSYVWVELPAQEYGRRLSRTRGQAQREEGAGDREAGSHAAGRGAR</sequence>
<organism evidence="4 5">
    <name type="scientific">Nocardioides yefusunii</name>
    <dbReference type="NCBI Taxonomy" id="2500546"/>
    <lineage>
        <taxon>Bacteria</taxon>
        <taxon>Bacillati</taxon>
        <taxon>Actinomycetota</taxon>
        <taxon>Actinomycetes</taxon>
        <taxon>Propionibacteriales</taxon>
        <taxon>Nocardioidaceae</taxon>
        <taxon>Nocardioides</taxon>
    </lineage>
</organism>
<reference evidence="5" key="1">
    <citation type="journal article" date="2019" name="Int. J. Syst. Evol. Microbiol.">
        <title>The Global Catalogue of Microorganisms (GCM) 10K type strain sequencing project: providing services to taxonomists for standard genome sequencing and annotation.</title>
        <authorList>
            <consortium name="The Broad Institute Genomics Platform"/>
            <consortium name="The Broad Institute Genome Sequencing Center for Infectious Disease"/>
            <person name="Wu L."/>
            <person name="Ma J."/>
        </authorList>
    </citation>
    <scope>NUCLEOTIDE SEQUENCE [LARGE SCALE GENOMIC DNA]</scope>
    <source>
        <strain evidence="5">DFY28</strain>
    </source>
</reference>
<feature type="transmembrane region" description="Helical" evidence="2">
    <location>
        <begin position="150"/>
        <end position="167"/>
    </location>
</feature>
<proteinExistence type="predicted"/>
<dbReference type="EC" id="2.3.-.-" evidence="4"/>
<feature type="compositionally biased region" description="Basic and acidic residues" evidence="1">
    <location>
        <begin position="388"/>
        <end position="400"/>
    </location>
</feature>
<dbReference type="GO" id="GO:0016746">
    <property type="term" value="F:acyltransferase activity"/>
    <property type="evidence" value="ECO:0007669"/>
    <property type="project" value="UniProtKB-KW"/>
</dbReference>
<dbReference type="RefSeq" id="WP_164878692.1">
    <property type="nucleotide sequence ID" value="NZ_CP034929.1"/>
</dbReference>
<dbReference type="Proteomes" id="UP001596098">
    <property type="component" value="Unassembled WGS sequence"/>
</dbReference>
<feature type="transmembrane region" description="Helical" evidence="2">
    <location>
        <begin position="279"/>
        <end position="299"/>
    </location>
</feature>
<protein>
    <submittedName>
        <fullName evidence="4">Acyltransferase family protein</fullName>
        <ecNumber evidence="4">2.3.-.-</ecNumber>
    </submittedName>
</protein>
<feature type="transmembrane region" description="Helical" evidence="2">
    <location>
        <begin position="20"/>
        <end position="42"/>
    </location>
</feature>
<dbReference type="EMBL" id="JBHSQI010000003">
    <property type="protein sequence ID" value="MFC6153238.1"/>
    <property type="molecule type" value="Genomic_DNA"/>
</dbReference>
<evidence type="ECO:0000256" key="2">
    <source>
        <dbReference type="SAM" id="Phobius"/>
    </source>
</evidence>
<name>A0ABW1QW14_9ACTN</name>
<evidence type="ECO:0000259" key="3">
    <source>
        <dbReference type="Pfam" id="PF01757"/>
    </source>
</evidence>
<feature type="transmembrane region" description="Helical" evidence="2">
    <location>
        <begin position="174"/>
        <end position="195"/>
    </location>
</feature>
<keyword evidence="4" id="KW-0808">Transferase</keyword>
<evidence type="ECO:0000313" key="4">
    <source>
        <dbReference type="EMBL" id="MFC6153238.1"/>
    </source>
</evidence>
<keyword evidence="5" id="KW-1185">Reference proteome</keyword>
<feature type="transmembrane region" description="Helical" evidence="2">
    <location>
        <begin position="320"/>
        <end position="337"/>
    </location>
</feature>
<feature type="transmembrane region" description="Helical" evidence="2">
    <location>
        <begin position="247"/>
        <end position="267"/>
    </location>
</feature>
<feature type="domain" description="Acyltransferase 3" evidence="3">
    <location>
        <begin position="22"/>
        <end position="362"/>
    </location>
</feature>
<keyword evidence="2" id="KW-1133">Transmembrane helix</keyword>
<dbReference type="PANTHER" id="PTHR23028:SF53">
    <property type="entry name" value="ACYL_TRANSF_3 DOMAIN-CONTAINING PROTEIN"/>
    <property type="match status" value="1"/>
</dbReference>
<evidence type="ECO:0000313" key="5">
    <source>
        <dbReference type="Proteomes" id="UP001596098"/>
    </source>
</evidence>
<comment type="caution">
    <text evidence="4">The sequence shown here is derived from an EMBL/GenBank/DDBJ whole genome shotgun (WGS) entry which is preliminary data.</text>
</comment>
<keyword evidence="4" id="KW-0012">Acyltransferase</keyword>
<feature type="region of interest" description="Disordered" evidence="1">
    <location>
        <begin position="383"/>
        <end position="409"/>
    </location>
</feature>
<gene>
    <name evidence="4" type="ORF">ACFPWU_06105</name>
</gene>
<feature type="transmembrane region" description="Helical" evidence="2">
    <location>
        <begin position="48"/>
        <end position="68"/>
    </location>
</feature>
<dbReference type="InterPro" id="IPR050879">
    <property type="entry name" value="Acyltransferase_3"/>
</dbReference>